<sequence>MKATPATVATPADEQLVTLPPHGLPGLLVLPPQPRGLVLIAHGSGSDHLSPRQRHTAQVLAQAGFASLRADMLNAMEVLDRRNTFDIPLLAARLVAFAQWLAQDERTAHLPLACLGASTGAAAALLAAHHLPAIRAVVSRGGRPDLAGAALESLQIPVLLIVGERDTEVLALNRQAQAQLGNRCELIIIPGASHLFEEDGCLEEAARVAVEWVSGKLLEG</sequence>
<keyword evidence="3" id="KW-1185">Reference proteome</keyword>
<accession>A0ABU5I8E0</accession>
<dbReference type="Proteomes" id="UP001293718">
    <property type="component" value="Unassembled WGS sequence"/>
</dbReference>
<dbReference type="Gene3D" id="3.40.50.1820">
    <property type="entry name" value="alpha/beta hydrolase"/>
    <property type="match status" value="1"/>
</dbReference>
<feature type="domain" description="KANL3/Tex30 alpha/beta hydrolase-like" evidence="1">
    <location>
        <begin position="36"/>
        <end position="198"/>
    </location>
</feature>
<dbReference type="SUPFAM" id="SSF53474">
    <property type="entry name" value="alpha/beta-Hydrolases"/>
    <property type="match status" value="1"/>
</dbReference>
<organism evidence="2 3">
    <name type="scientific">Azohydromonas lata</name>
    <dbReference type="NCBI Taxonomy" id="45677"/>
    <lineage>
        <taxon>Bacteria</taxon>
        <taxon>Pseudomonadati</taxon>
        <taxon>Pseudomonadota</taxon>
        <taxon>Betaproteobacteria</taxon>
        <taxon>Burkholderiales</taxon>
        <taxon>Sphaerotilaceae</taxon>
        <taxon>Azohydromonas</taxon>
    </lineage>
</organism>
<dbReference type="RefSeq" id="WP_322464216.1">
    <property type="nucleotide sequence ID" value="NZ_JAXOJX010000002.1"/>
</dbReference>
<dbReference type="PANTHER" id="PTHR22946">
    <property type="entry name" value="DIENELACTONE HYDROLASE DOMAIN-CONTAINING PROTEIN-RELATED"/>
    <property type="match status" value="1"/>
</dbReference>
<evidence type="ECO:0000313" key="2">
    <source>
        <dbReference type="EMBL" id="MDZ5455359.1"/>
    </source>
</evidence>
<proteinExistence type="predicted"/>
<reference evidence="2 3" key="1">
    <citation type="submission" date="2023-11" db="EMBL/GenBank/DDBJ databases">
        <title>Draft genome of Azohydromonas lata strain H1 (DSM1123), a polyhydroxyalkanoate producer.</title>
        <authorList>
            <person name="Traversa D."/>
            <person name="D'Addabbo P."/>
            <person name="Pazzani C."/>
            <person name="Manzari C."/>
            <person name="Chiara M."/>
            <person name="Scrascia M."/>
        </authorList>
    </citation>
    <scope>NUCLEOTIDE SEQUENCE [LARGE SCALE GENOMIC DNA]</scope>
    <source>
        <strain evidence="2 3">H1</strain>
    </source>
</reference>
<comment type="caution">
    <text evidence="2">The sequence shown here is derived from an EMBL/GenBank/DDBJ whole genome shotgun (WGS) entry which is preliminary data.</text>
</comment>
<dbReference type="Pfam" id="PF20408">
    <property type="entry name" value="Abhydrolase_11"/>
    <property type="match status" value="1"/>
</dbReference>
<dbReference type="GO" id="GO:0016787">
    <property type="term" value="F:hydrolase activity"/>
    <property type="evidence" value="ECO:0007669"/>
    <property type="project" value="UniProtKB-KW"/>
</dbReference>
<dbReference type="EMBL" id="JAXOJX010000002">
    <property type="protein sequence ID" value="MDZ5455359.1"/>
    <property type="molecule type" value="Genomic_DNA"/>
</dbReference>
<dbReference type="InterPro" id="IPR046879">
    <property type="entry name" value="KANL3/Tex30_Abhydrolase"/>
</dbReference>
<protein>
    <submittedName>
        <fullName evidence="2">Alpha/beta family hydrolase</fullName>
    </submittedName>
</protein>
<dbReference type="InterPro" id="IPR029058">
    <property type="entry name" value="AB_hydrolase_fold"/>
</dbReference>
<evidence type="ECO:0000313" key="3">
    <source>
        <dbReference type="Proteomes" id="UP001293718"/>
    </source>
</evidence>
<gene>
    <name evidence="2" type="ORF">SM757_02105</name>
</gene>
<name>A0ABU5I8E0_9BURK</name>
<dbReference type="InterPro" id="IPR050261">
    <property type="entry name" value="FrsA_esterase"/>
</dbReference>
<keyword evidence="2" id="KW-0378">Hydrolase</keyword>
<evidence type="ECO:0000259" key="1">
    <source>
        <dbReference type="Pfam" id="PF20408"/>
    </source>
</evidence>